<dbReference type="GO" id="GO:0003735">
    <property type="term" value="F:structural constituent of ribosome"/>
    <property type="evidence" value="ECO:0007669"/>
    <property type="project" value="InterPro"/>
</dbReference>
<feature type="binding site" evidence="5">
    <location>
        <position position="20"/>
    </location>
    <ligand>
        <name>Zn(2+)</name>
        <dbReference type="ChEBI" id="CHEBI:29105"/>
    </ligand>
</feature>
<evidence type="ECO:0000256" key="4">
    <source>
        <dbReference type="ARBA" id="ARBA00023274"/>
    </source>
</evidence>
<feature type="zinc finger region" description="C4-type" evidence="5">
    <location>
        <begin position="20"/>
        <end position="42"/>
    </location>
</feature>
<dbReference type="InterPro" id="IPR011332">
    <property type="entry name" value="Ribosomal_zn-bd"/>
</dbReference>
<feature type="binding site" evidence="5">
    <location>
        <position position="39"/>
    </location>
    <ligand>
        <name>Zn(2+)</name>
        <dbReference type="ChEBI" id="CHEBI:29105"/>
    </ligand>
</feature>
<dbReference type="OrthoDB" id="5718at2157"/>
<protein>
    <recommendedName>
        <fullName evidence="5">Small ribosomal subunit protein eS27</fullName>
    </recommendedName>
</protein>
<gene>
    <name evidence="5" type="primary">rps27e</name>
    <name evidence="6" type="ORF">Desfe_0900</name>
</gene>
<dbReference type="Proteomes" id="UP000006175">
    <property type="component" value="Chromosome"/>
</dbReference>
<dbReference type="NCBIfam" id="NF001629">
    <property type="entry name" value="PRK00415.1"/>
    <property type="match status" value="1"/>
</dbReference>
<evidence type="ECO:0000256" key="2">
    <source>
        <dbReference type="ARBA" id="ARBA00022833"/>
    </source>
</evidence>
<reference evidence="6 7" key="1">
    <citation type="journal article" date="2012" name="J. Bacteriol.">
        <title>Complete Genome Sequence of Desulfurococcus fermentans, a Hyperthermophilic Cellulolytic Crenarchaeon Isolated from a Freshwater Hot Spring in Kamchatka, Russia.</title>
        <authorList>
            <person name="Susanti D."/>
            <person name="Johnson E.F."/>
            <person name="Rodriguez J.R."/>
            <person name="Anderson I."/>
            <person name="Perevalova A.A."/>
            <person name="Kyrpides N."/>
            <person name="Lucas S."/>
            <person name="Han J."/>
            <person name="Lapidus A."/>
            <person name="Cheng J.F."/>
            <person name="Goodwin L."/>
            <person name="Pitluck S."/>
            <person name="Mavrommatis K."/>
            <person name="Peters L."/>
            <person name="Land M.L."/>
            <person name="Hauser L."/>
            <person name="Gopalan V."/>
            <person name="Chan P.P."/>
            <person name="Lowe T.M."/>
            <person name="Atomi H."/>
            <person name="Bonch-Osmolovskaya E.A."/>
            <person name="Woyke T."/>
            <person name="Mukhopadhyay B."/>
        </authorList>
    </citation>
    <scope>NUCLEOTIDE SEQUENCE [LARGE SCALE GENOMIC DNA]</scope>
    <source>
        <strain evidence="6 7">DSM 16532</strain>
    </source>
</reference>
<dbReference type="HAMAP" id="MF_00371">
    <property type="entry name" value="Ribosomal_eS27"/>
    <property type="match status" value="1"/>
</dbReference>
<dbReference type="GO" id="GO:0005840">
    <property type="term" value="C:ribosome"/>
    <property type="evidence" value="ECO:0007669"/>
    <property type="project" value="UniProtKB-KW"/>
</dbReference>
<evidence type="ECO:0000256" key="3">
    <source>
        <dbReference type="ARBA" id="ARBA00022980"/>
    </source>
</evidence>
<dbReference type="eggNOG" id="arCOG04108">
    <property type="taxonomic scope" value="Archaea"/>
</dbReference>
<accession>I3XS64</accession>
<comment type="cofactor">
    <cofactor evidence="5">
        <name>Zn(2+)</name>
        <dbReference type="ChEBI" id="CHEBI:29105"/>
    </cofactor>
    <text evidence="5">Binds 1 zinc ion per subunit.</text>
</comment>
<dbReference type="KEGG" id="dfd:Desfe_0900"/>
<dbReference type="Gene3D" id="2.20.25.100">
    <property type="entry name" value="Zn-binding ribosomal proteins"/>
    <property type="match status" value="1"/>
</dbReference>
<keyword evidence="4 5" id="KW-0687">Ribonucleoprotein</keyword>
<sequence>MKKTKILIPAPRSRFYKVICRTCGAENIVFSHSTFPARCKVCGTQLVQPTGGKARILKDKAEIVAELG</sequence>
<dbReference type="GeneID" id="13061276"/>
<dbReference type="GO" id="GO:0006412">
    <property type="term" value="P:translation"/>
    <property type="evidence" value="ECO:0007669"/>
    <property type="project" value="UniProtKB-UniRule"/>
</dbReference>
<dbReference type="EMBL" id="CP003321">
    <property type="protein sequence ID" value="AFL66788.1"/>
    <property type="molecule type" value="Genomic_DNA"/>
</dbReference>
<keyword evidence="5" id="KW-0479">Metal-binding</keyword>
<comment type="subunit">
    <text evidence="5">Part of the 30S ribosomal subunit.</text>
</comment>
<dbReference type="SUPFAM" id="SSF57829">
    <property type="entry name" value="Zn-binding ribosomal proteins"/>
    <property type="match status" value="1"/>
</dbReference>
<evidence type="ECO:0000256" key="1">
    <source>
        <dbReference type="ARBA" id="ARBA00010919"/>
    </source>
</evidence>
<dbReference type="PANTHER" id="PTHR11594">
    <property type="entry name" value="40S RIBOSOMAL PROTEIN S27"/>
    <property type="match status" value="1"/>
</dbReference>
<dbReference type="InterPro" id="IPR000592">
    <property type="entry name" value="Ribosomal_eS27"/>
</dbReference>
<feature type="binding site" evidence="5">
    <location>
        <position position="23"/>
    </location>
    <ligand>
        <name>Zn(2+)</name>
        <dbReference type="ChEBI" id="CHEBI:29105"/>
    </ligand>
</feature>
<evidence type="ECO:0000256" key="5">
    <source>
        <dbReference type="HAMAP-Rule" id="MF_00371"/>
    </source>
</evidence>
<name>I3XS64_DESAM</name>
<comment type="similarity">
    <text evidence="1 5">Belongs to the eukaryotic ribosomal protein eS27 family.</text>
</comment>
<evidence type="ECO:0000313" key="6">
    <source>
        <dbReference type="EMBL" id="AFL66788.1"/>
    </source>
</evidence>
<proteinExistence type="inferred from homology"/>
<dbReference type="InterPro" id="IPR023407">
    <property type="entry name" value="Ribosomal_eS27_Zn-bd_dom_sf"/>
</dbReference>
<dbReference type="GO" id="GO:0008270">
    <property type="term" value="F:zinc ion binding"/>
    <property type="evidence" value="ECO:0007669"/>
    <property type="project" value="UniProtKB-UniRule"/>
</dbReference>
<dbReference type="RefSeq" id="WP_014767688.1">
    <property type="nucleotide sequence ID" value="NC_018001.1"/>
</dbReference>
<evidence type="ECO:0000313" key="7">
    <source>
        <dbReference type="Proteomes" id="UP000006175"/>
    </source>
</evidence>
<keyword evidence="5" id="KW-0863">Zinc-finger</keyword>
<dbReference type="Pfam" id="PF01667">
    <property type="entry name" value="Ribosomal_S27e"/>
    <property type="match status" value="1"/>
</dbReference>
<keyword evidence="7" id="KW-1185">Reference proteome</keyword>
<dbReference type="AlphaFoldDB" id="I3XS64"/>
<dbReference type="GO" id="GO:1990904">
    <property type="term" value="C:ribonucleoprotein complex"/>
    <property type="evidence" value="ECO:0007669"/>
    <property type="project" value="UniProtKB-KW"/>
</dbReference>
<organism evidence="6 7">
    <name type="scientific">Desulfurococcus amylolyticus DSM 16532</name>
    <dbReference type="NCBI Taxonomy" id="768672"/>
    <lineage>
        <taxon>Archaea</taxon>
        <taxon>Thermoproteota</taxon>
        <taxon>Thermoprotei</taxon>
        <taxon>Desulfurococcales</taxon>
        <taxon>Desulfurococcaceae</taxon>
        <taxon>Desulfurococcus</taxon>
    </lineage>
</organism>
<feature type="binding site" evidence="5">
    <location>
        <position position="42"/>
    </location>
    <ligand>
        <name>Zn(2+)</name>
        <dbReference type="ChEBI" id="CHEBI:29105"/>
    </ligand>
</feature>
<keyword evidence="3 5" id="KW-0689">Ribosomal protein</keyword>
<keyword evidence="2 5" id="KW-0862">Zinc</keyword>
<dbReference type="HOGENOM" id="CLU_199465_0_0_2"/>